<dbReference type="STRING" id="43928.SAMN05443636_1883"/>
<dbReference type="PANTHER" id="PTHR43431:SF7">
    <property type="entry name" value="OXIDOREDUCTASE, SHORT CHAIN DEHYDROGENASE_REDUCTASE FAMILY (AFU_ORTHOLOGUE AFUA_5G14000)"/>
    <property type="match status" value="1"/>
</dbReference>
<dbReference type="RefSeq" id="WP_159435753.1">
    <property type="nucleotide sequence ID" value="NZ_FQWV01000004.1"/>
</dbReference>
<dbReference type="EMBL" id="FQWV01000004">
    <property type="protein sequence ID" value="SHH12866.1"/>
    <property type="molecule type" value="Genomic_DNA"/>
</dbReference>
<proteinExistence type="predicted"/>
<protein>
    <submittedName>
        <fullName evidence="2">NADP-dependent 3-hydroxy acid dehydrogenase YdfG</fullName>
    </submittedName>
</protein>
<dbReference type="SUPFAM" id="SSF51735">
    <property type="entry name" value="NAD(P)-binding Rossmann-fold domains"/>
    <property type="match status" value="1"/>
</dbReference>
<gene>
    <name evidence="2" type="ORF">SAMN05443636_1883</name>
</gene>
<sequence length="260" mass="26665">MRAPSGDAGDGDTDDNDRTGDTDENDRDGDPRPPRTVLVAGVGESLGTGLARAFADAGDRVALLARSPEYVESLAADLRDAGGEAVAVTADVTDDGALEEAVGAVTDAFGPVDVAIHNANDRGGGLDDAESFRRPLRTRAEGGAALARATLPGMRERGDGTLLFAGTTHAFDGSERLPGWGAAAFATRGLSRSLARRAGPDGVHVCYVAVGGTIPPADAEFRPAGAMDARTVGERFVALADQPPAAWSHEVDLRPSGQPP</sequence>
<keyword evidence="3" id="KW-1185">Reference proteome</keyword>
<dbReference type="Proteomes" id="UP000184357">
    <property type="component" value="Unassembled WGS sequence"/>
</dbReference>
<dbReference type="PRINTS" id="PR00081">
    <property type="entry name" value="GDHRDH"/>
</dbReference>
<dbReference type="Gene3D" id="3.40.50.720">
    <property type="entry name" value="NAD(P)-binding Rossmann-like Domain"/>
    <property type="match status" value="1"/>
</dbReference>
<dbReference type="PANTHER" id="PTHR43431">
    <property type="entry name" value="OXIDOREDUCTASE, SHORT CHAIN DEHYDROGENASE/REDUCTASE FAMILY (AFU_ORTHOLOGUE AFUA_5G14000)"/>
    <property type="match status" value="1"/>
</dbReference>
<name>A0A1M5QG73_9EURY</name>
<dbReference type="OrthoDB" id="167377at2157"/>
<evidence type="ECO:0000256" key="1">
    <source>
        <dbReference type="SAM" id="MobiDB-lite"/>
    </source>
</evidence>
<evidence type="ECO:0000313" key="2">
    <source>
        <dbReference type="EMBL" id="SHH12866.1"/>
    </source>
</evidence>
<dbReference type="InterPro" id="IPR002347">
    <property type="entry name" value="SDR_fam"/>
</dbReference>
<feature type="region of interest" description="Disordered" evidence="1">
    <location>
        <begin position="1"/>
        <end position="37"/>
    </location>
</feature>
<reference evidence="2 3" key="1">
    <citation type="submission" date="2016-11" db="EMBL/GenBank/DDBJ databases">
        <authorList>
            <person name="Jaros S."/>
            <person name="Januszkiewicz K."/>
            <person name="Wedrychowicz H."/>
        </authorList>
    </citation>
    <scope>NUCLEOTIDE SEQUENCE [LARGE SCALE GENOMIC DNA]</scope>
    <source>
        <strain evidence="2 3">DSM 9297</strain>
    </source>
</reference>
<dbReference type="AlphaFoldDB" id="A0A1M5QG73"/>
<evidence type="ECO:0000313" key="3">
    <source>
        <dbReference type="Proteomes" id="UP000184357"/>
    </source>
</evidence>
<dbReference type="InterPro" id="IPR036291">
    <property type="entry name" value="NAD(P)-bd_dom_sf"/>
</dbReference>
<dbReference type="Pfam" id="PF00106">
    <property type="entry name" value="adh_short"/>
    <property type="match status" value="1"/>
</dbReference>
<organism evidence="2 3">
    <name type="scientific">Halobaculum gomorrense</name>
    <dbReference type="NCBI Taxonomy" id="43928"/>
    <lineage>
        <taxon>Archaea</taxon>
        <taxon>Methanobacteriati</taxon>
        <taxon>Methanobacteriota</taxon>
        <taxon>Stenosarchaea group</taxon>
        <taxon>Halobacteria</taxon>
        <taxon>Halobacteriales</taxon>
        <taxon>Haloferacaceae</taxon>
        <taxon>Halobaculum</taxon>
    </lineage>
</organism>
<accession>A0A1M5QG73</accession>